<keyword evidence="4" id="KW-0472">Membrane</keyword>
<comment type="caution">
    <text evidence="6">The sequence shown here is derived from an EMBL/GenBank/DDBJ whole genome shotgun (WGS) entry which is preliminary data.</text>
</comment>
<keyword evidence="4" id="KW-0812">Transmembrane</keyword>
<evidence type="ECO:0000256" key="4">
    <source>
        <dbReference type="SAM" id="Phobius"/>
    </source>
</evidence>
<dbReference type="Gene3D" id="1.10.10.10">
    <property type="entry name" value="Winged helix-like DNA-binding domain superfamily/Winged helix DNA-binding domain"/>
    <property type="match status" value="1"/>
</dbReference>
<evidence type="ECO:0000313" key="6">
    <source>
        <dbReference type="EMBL" id="EIL87336.1"/>
    </source>
</evidence>
<dbReference type="PRINTS" id="PR00778">
    <property type="entry name" value="HTHARSR"/>
</dbReference>
<accession>I4VJE5</accession>
<proteinExistence type="predicted"/>
<evidence type="ECO:0000259" key="5">
    <source>
        <dbReference type="PROSITE" id="PS50987"/>
    </source>
</evidence>
<dbReference type="Pfam" id="PF12840">
    <property type="entry name" value="HTH_20"/>
    <property type="match status" value="1"/>
</dbReference>
<reference evidence="6 7" key="1">
    <citation type="journal article" date="2012" name="J. Bacteriol.">
        <title>Genome sequences for six rhodanobacter strains, isolated from soils and the terrestrial subsurface, with variable denitrification capabilities.</title>
        <authorList>
            <person name="Kostka J.E."/>
            <person name="Green S.J."/>
            <person name="Rishishwar L."/>
            <person name="Prakash O."/>
            <person name="Katz L.S."/>
            <person name="Marino-Ramirez L."/>
            <person name="Jordan I.K."/>
            <person name="Munk C."/>
            <person name="Ivanova N."/>
            <person name="Mikhailova N."/>
            <person name="Watson D.B."/>
            <person name="Brown S.D."/>
            <person name="Palumbo A.V."/>
            <person name="Brooks S.C."/>
        </authorList>
    </citation>
    <scope>NUCLEOTIDE SEQUENCE [LARGE SCALE GENOMIC DNA]</scope>
    <source>
        <strain evidence="7">Jip2T</strain>
    </source>
</reference>
<dbReference type="InterPro" id="IPR036388">
    <property type="entry name" value="WH-like_DNA-bd_sf"/>
</dbReference>
<dbReference type="GO" id="GO:0003700">
    <property type="term" value="F:DNA-binding transcription factor activity"/>
    <property type="evidence" value="ECO:0007669"/>
    <property type="project" value="InterPro"/>
</dbReference>
<keyword evidence="3" id="KW-0804">Transcription</keyword>
<dbReference type="GO" id="GO:0003677">
    <property type="term" value="F:DNA binding"/>
    <property type="evidence" value="ECO:0007669"/>
    <property type="project" value="UniProtKB-KW"/>
</dbReference>
<feature type="transmembrane region" description="Helical" evidence="4">
    <location>
        <begin position="6"/>
        <end position="26"/>
    </location>
</feature>
<dbReference type="PANTHER" id="PTHR43132">
    <property type="entry name" value="ARSENICAL RESISTANCE OPERON REPRESSOR ARSR-RELATED"/>
    <property type="match status" value="1"/>
</dbReference>
<dbReference type="Proteomes" id="UP000004210">
    <property type="component" value="Unassembled WGS sequence"/>
</dbReference>
<sequence>MRQLLQIANAGLWVFGTRLTAFYYFYNFRNMKSKEALACLSALAQEHRLNLFRLLVEAGDEGLSVGELAAATGLAGATLTSHLHVLRRAGMVSDERRGRVIQCRARYTQMNSLLGFLTENCCAGSAAAAGCATAACKPSRKKP</sequence>
<dbReference type="SUPFAM" id="SSF46785">
    <property type="entry name" value="Winged helix' DNA-binding domain"/>
    <property type="match status" value="1"/>
</dbReference>
<dbReference type="PROSITE" id="PS50987">
    <property type="entry name" value="HTH_ARSR_2"/>
    <property type="match status" value="1"/>
</dbReference>
<dbReference type="RefSeq" id="WP_007082864.1">
    <property type="nucleotide sequence ID" value="NZ_AJXU01000080.1"/>
</dbReference>
<organism evidence="6 7">
    <name type="scientific">Rhodanobacter fulvus Jip2</name>
    <dbReference type="NCBI Taxonomy" id="1163408"/>
    <lineage>
        <taxon>Bacteria</taxon>
        <taxon>Pseudomonadati</taxon>
        <taxon>Pseudomonadota</taxon>
        <taxon>Gammaproteobacteria</taxon>
        <taxon>Lysobacterales</taxon>
        <taxon>Rhodanobacteraceae</taxon>
        <taxon>Rhodanobacter</taxon>
    </lineage>
</organism>
<keyword evidence="4" id="KW-1133">Transmembrane helix</keyword>
<dbReference type="NCBIfam" id="NF033788">
    <property type="entry name" value="HTH_metalloreg"/>
    <property type="match status" value="1"/>
</dbReference>
<gene>
    <name evidence="6" type="ORF">UU9_16211</name>
</gene>
<dbReference type="InterPro" id="IPR051011">
    <property type="entry name" value="Metal_resp_trans_reg"/>
</dbReference>
<dbReference type="PATRIC" id="fig|1163408.3.peg.3283"/>
<name>I4VJE5_9GAMM</name>
<keyword evidence="1" id="KW-0805">Transcription regulation</keyword>
<dbReference type="STRING" id="1163408.UU9_16211"/>
<evidence type="ECO:0000256" key="2">
    <source>
        <dbReference type="ARBA" id="ARBA00023125"/>
    </source>
</evidence>
<dbReference type="AlphaFoldDB" id="I4VJE5"/>
<dbReference type="PANTHER" id="PTHR43132:SF2">
    <property type="entry name" value="ARSENICAL RESISTANCE OPERON REPRESSOR ARSR-RELATED"/>
    <property type="match status" value="1"/>
</dbReference>
<keyword evidence="2" id="KW-0238">DNA-binding</keyword>
<evidence type="ECO:0000313" key="7">
    <source>
        <dbReference type="Proteomes" id="UP000004210"/>
    </source>
</evidence>
<dbReference type="eggNOG" id="COG0640">
    <property type="taxonomic scope" value="Bacteria"/>
</dbReference>
<dbReference type="EMBL" id="AJXU01000080">
    <property type="protein sequence ID" value="EIL87336.1"/>
    <property type="molecule type" value="Genomic_DNA"/>
</dbReference>
<dbReference type="InterPro" id="IPR001845">
    <property type="entry name" value="HTH_ArsR_DNA-bd_dom"/>
</dbReference>
<evidence type="ECO:0000256" key="1">
    <source>
        <dbReference type="ARBA" id="ARBA00023015"/>
    </source>
</evidence>
<dbReference type="SMART" id="SM00418">
    <property type="entry name" value="HTH_ARSR"/>
    <property type="match status" value="1"/>
</dbReference>
<evidence type="ECO:0000256" key="3">
    <source>
        <dbReference type="ARBA" id="ARBA00023163"/>
    </source>
</evidence>
<keyword evidence="7" id="KW-1185">Reference proteome</keyword>
<dbReference type="InterPro" id="IPR036390">
    <property type="entry name" value="WH_DNA-bd_sf"/>
</dbReference>
<protein>
    <submittedName>
        <fullName evidence="6">ArsR family transcriptional regulator</fullName>
    </submittedName>
</protein>
<feature type="domain" description="HTH arsR-type" evidence="5">
    <location>
        <begin position="28"/>
        <end position="125"/>
    </location>
</feature>